<dbReference type="InterPro" id="IPR000096">
    <property type="entry name" value="Serum_amyloid_A"/>
</dbReference>
<evidence type="ECO:0000256" key="2">
    <source>
        <dbReference type="SAM" id="MobiDB-lite"/>
    </source>
</evidence>
<feature type="chain" id="PRO_5035153906" evidence="3">
    <location>
        <begin position="19"/>
        <end position="143"/>
    </location>
</feature>
<keyword evidence="5" id="KW-1185">Reference proteome</keyword>
<protein>
    <submittedName>
        <fullName evidence="4">Serum amyloid A-3 protein-like 2</fullName>
    </submittedName>
</protein>
<evidence type="ECO:0000256" key="3">
    <source>
        <dbReference type="SAM" id="SignalP"/>
    </source>
</evidence>
<dbReference type="PANTHER" id="PTHR23424">
    <property type="entry name" value="SERUM AMYLOID A"/>
    <property type="match status" value="1"/>
</dbReference>
<dbReference type="OrthoDB" id="6112826at2759"/>
<evidence type="ECO:0000313" key="4">
    <source>
        <dbReference type="EMBL" id="KAG7173938.1"/>
    </source>
</evidence>
<dbReference type="AlphaFoldDB" id="A0A8J5N616"/>
<evidence type="ECO:0000256" key="1">
    <source>
        <dbReference type="ARBA" id="ARBA00007745"/>
    </source>
</evidence>
<proteinExistence type="inferred from homology"/>
<feature type="region of interest" description="Disordered" evidence="2">
    <location>
        <begin position="103"/>
        <end position="143"/>
    </location>
</feature>
<dbReference type="GO" id="GO:0005576">
    <property type="term" value="C:extracellular region"/>
    <property type="evidence" value="ECO:0007669"/>
    <property type="project" value="InterPro"/>
</dbReference>
<gene>
    <name evidence="4" type="primary">SAA3-L2</name>
    <name evidence="4" type="ORF">Hamer_G021385</name>
</gene>
<dbReference type="EMBL" id="JAHLQT010008491">
    <property type="protein sequence ID" value="KAG7173938.1"/>
    <property type="molecule type" value="Genomic_DNA"/>
</dbReference>
<comment type="similarity">
    <text evidence="1">Belongs to the SAA family.</text>
</comment>
<comment type="caution">
    <text evidence="4">The sequence shown here is derived from an EMBL/GenBank/DDBJ whole genome shotgun (WGS) entry which is preliminary data.</text>
</comment>
<dbReference type="PANTHER" id="PTHR23424:SF29">
    <property type="entry name" value="SERUM AMYLOID A PROTEIN"/>
    <property type="match status" value="1"/>
</dbReference>
<feature type="signal peptide" evidence="3">
    <location>
        <begin position="1"/>
        <end position="18"/>
    </location>
</feature>
<sequence>MRMRLTVAVLVMAVSVSAAPQPGLWDSIVDAAKSVGQRGRDAADFAKGAAQGTGDMIKAYRDMKEANWRDSDKYFHSRGNADAASRGPGGKWAAEVISDTRELTDRLRGGTAADSARDQAANEWGRNGGDPNRYRPQGLPGQY</sequence>
<reference evidence="4" key="1">
    <citation type="journal article" date="2021" name="Sci. Adv.">
        <title>The American lobster genome reveals insights on longevity, neural, and immune adaptations.</title>
        <authorList>
            <person name="Polinski J.M."/>
            <person name="Zimin A.V."/>
            <person name="Clark K.F."/>
            <person name="Kohn A.B."/>
            <person name="Sadowski N."/>
            <person name="Timp W."/>
            <person name="Ptitsyn A."/>
            <person name="Khanna P."/>
            <person name="Romanova D.Y."/>
            <person name="Williams P."/>
            <person name="Greenwood S.J."/>
            <person name="Moroz L.L."/>
            <person name="Walt D.R."/>
            <person name="Bodnar A.G."/>
        </authorList>
    </citation>
    <scope>NUCLEOTIDE SEQUENCE</scope>
    <source>
        <strain evidence="4">GMGI-L3</strain>
    </source>
</reference>
<dbReference type="Pfam" id="PF00277">
    <property type="entry name" value="SAA"/>
    <property type="match status" value="1"/>
</dbReference>
<accession>A0A8J5N616</accession>
<dbReference type="Proteomes" id="UP000747542">
    <property type="component" value="Unassembled WGS sequence"/>
</dbReference>
<name>A0A8J5N616_HOMAM</name>
<keyword evidence="3" id="KW-0732">Signal</keyword>
<evidence type="ECO:0000313" key="5">
    <source>
        <dbReference type="Proteomes" id="UP000747542"/>
    </source>
</evidence>
<organism evidence="4 5">
    <name type="scientific">Homarus americanus</name>
    <name type="common">American lobster</name>
    <dbReference type="NCBI Taxonomy" id="6706"/>
    <lineage>
        <taxon>Eukaryota</taxon>
        <taxon>Metazoa</taxon>
        <taxon>Ecdysozoa</taxon>
        <taxon>Arthropoda</taxon>
        <taxon>Crustacea</taxon>
        <taxon>Multicrustacea</taxon>
        <taxon>Malacostraca</taxon>
        <taxon>Eumalacostraca</taxon>
        <taxon>Eucarida</taxon>
        <taxon>Decapoda</taxon>
        <taxon>Pleocyemata</taxon>
        <taxon>Astacidea</taxon>
        <taxon>Nephropoidea</taxon>
        <taxon>Nephropidae</taxon>
        <taxon>Homarus</taxon>
    </lineage>
</organism>
<dbReference type="InterPro" id="IPR052464">
    <property type="entry name" value="Synovial_Prolif_Regulator"/>
</dbReference>
<dbReference type="SMART" id="SM00197">
    <property type="entry name" value="SAA"/>
    <property type="match status" value="1"/>
</dbReference>